<comment type="caution">
    <text evidence="5">The sequence shown here is derived from an EMBL/GenBank/DDBJ whole genome shotgun (WGS) entry which is preliminary data.</text>
</comment>
<dbReference type="SUPFAM" id="SSF103025">
    <property type="entry name" value="Folate-binding domain"/>
    <property type="match status" value="1"/>
</dbReference>
<evidence type="ECO:0000313" key="6">
    <source>
        <dbReference type="Proteomes" id="UP000245609"/>
    </source>
</evidence>
<dbReference type="Gene3D" id="3.30.1360.120">
    <property type="entry name" value="Probable tRNA modification gtpase trme, domain 1"/>
    <property type="match status" value="1"/>
</dbReference>
<name>A0A2T9ZHA8_9FUNG</name>
<evidence type="ECO:0000256" key="3">
    <source>
        <dbReference type="ARBA" id="ARBA00023128"/>
    </source>
</evidence>
<dbReference type="GO" id="GO:0005759">
    <property type="term" value="C:mitochondrial matrix"/>
    <property type="evidence" value="ECO:0007669"/>
    <property type="project" value="TreeGrafter"/>
</dbReference>
<dbReference type="AlphaFoldDB" id="A0A2T9ZHA8"/>
<gene>
    <name evidence="5" type="ORF">BB560_001521</name>
</gene>
<dbReference type="InterPro" id="IPR017703">
    <property type="entry name" value="YgfZ/GCV_T_CS"/>
</dbReference>
<protein>
    <submittedName>
        <fullName evidence="5">Uncharacterized protein</fullName>
    </submittedName>
</protein>
<organism evidence="5 6">
    <name type="scientific">Smittium megazygosporum</name>
    <dbReference type="NCBI Taxonomy" id="133381"/>
    <lineage>
        <taxon>Eukaryota</taxon>
        <taxon>Fungi</taxon>
        <taxon>Fungi incertae sedis</taxon>
        <taxon>Zoopagomycota</taxon>
        <taxon>Kickxellomycotina</taxon>
        <taxon>Harpellomycetes</taxon>
        <taxon>Harpellales</taxon>
        <taxon>Legeriomycetaceae</taxon>
        <taxon>Smittium</taxon>
    </lineage>
</organism>
<dbReference type="NCBIfam" id="TIGR03317">
    <property type="entry name" value="ygfZ_signature"/>
    <property type="match status" value="1"/>
</dbReference>
<accession>A0A2T9ZHA8</accession>
<dbReference type="STRING" id="133381.A0A2T9ZHA8"/>
<comment type="subcellular location">
    <subcellularLocation>
        <location evidence="1">Mitochondrion</location>
    </subcellularLocation>
</comment>
<reference evidence="5 6" key="1">
    <citation type="journal article" date="2018" name="MBio">
        <title>Comparative Genomics Reveals the Core Gene Toolbox for the Fungus-Insect Symbiosis.</title>
        <authorList>
            <person name="Wang Y."/>
            <person name="Stata M."/>
            <person name="Wang W."/>
            <person name="Stajich J.E."/>
            <person name="White M.M."/>
            <person name="Moncalvo J.M."/>
        </authorList>
    </citation>
    <scope>NUCLEOTIDE SEQUENCE [LARGE SCALE GENOMIC DNA]</scope>
    <source>
        <strain evidence="5 6">SC-DP-2</strain>
    </source>
</reference>
<keyword evidence="2" id="KW-0809">Transit peptide</keyword>
<dbReference type="EMBL" id="MBFS01000173">
    <property type="protein sequence ID" value="PVV03983.1"/>
    <property type="molecule type" value="Genomic_DNA"/>
</dbReference>
<evidence type="ECO:0000256" key="2">
    <source>
        <dbReference type="ARBA" id="ARBA00022946"/>
    </source>
</evidence>
<keyword evidence="6" id="KW-1185">Reference proteome</keyword>
<evidence type="ECO:0000313" key="5">
    <source>
        <dbReference type="EMBL" id="PVV03983.1"/>
    </source>
</evidence>
<keyword evidence="3" id="KW-0496">Mitochondrion</keyword>
<comment type="similarity">
    <text evidence="4">Belongs to the GcvT family. CAF17/IBA57 subfamily.</text>
</comment>
<dbReference type="PANTHER" id="PTHR22602:SF0">
    <property type="entry name" value="TRANSFERASE CAF17, MITOCHONDRIAL-RELATED"/>
    <property type="match status" value="1"/>
</dbReference>
<dbReference type="GO" id="GO:0016226">
    <property type="term" value="P:iron-sulfur cluster assembly"/>
    <property type="evidence" value="ECO:0007669"/>
    <property type="project" value="TreeGrafter"/>
</dbReference>
<dbReference type="OrthoDB" id="191995at2759"/>
<evidence type="ECO:0000256" key="4">
    <source>
        <dbReference type="ARBA" id="ARBA00093447"/>
    </source>
</evidence>
<dbReference type="PANTHER" id="PTHR22602">
    <property type="entry name" value="TRANSFERASE CAF17, MITOCHONDRIAL-RELATED"/>
    <property type="match status" value="1"/>
</dbReference>
<dbReference type="InterPro" id="IPR027266">
    <property type="entry name" value="TrmE/GcvT-like"/>
</dbReference>
<sequence>MQHLSLSTRRIPVNLLGFKDLSIVRNNILPRQRQNTNTHAPNFRFIAQTRRFSESPIKTLFNQSEKSEIQRICADMLKSSNVLENSFSNLHNRSVLLIQGPDSDVFLQGLTTNQMQRLSNEPGMYLNFLYSNGRVMADAFIYKNKSLSGSSEKSYLIEIDSSMKDTLLLLFKIHKLRSKIDFLDVSDSYSVWSIWGAHLSSPNHPTMIEQIINENYSSSEALCFPDTRAPNLGMRMVMKNSSIKKPMLPSEFIEKDMSEYTLLRTIMGVPEGPKDLIPKVSLPLELNLDLMNGVDFEKGCYVGQELTIRTHHRGVVRKRVIPVLLSSDNIYAANSSSQKKSSSLGSVDKTINLSFSSQSEAPIEYLIEGSEVSDPFANTLKDVKLARSRIPGKLHSSIYNVGLAVMRLDVAAKYQKLVFPVTDTTAGSASDFSQQLSSPPLVVKDSNNQNVFLTPVFPYWWF</sequence>
<dbReference type="InterPro" id="IPR045179">
    <property type="entry name" value="YgfZ/GcvT"/>
</dbReference>
<proteinExistence type="inferred from homology"/>
<evidence type="ECO:0000256" key="1">
    <source>
        <dbReference type="ARBA" id="ARBA00004173"/>
    </source>
</evidence>
<dbReference type="Proteomes" id="UP000245609">
    <property type="component" value="Unassembled WGS sequence"/>
</dbReference>